<dbReference type="RefSeq" id="WP_090327464.1">
    <property type="nucleotide sequence ID" value="NZ_FNSL01000001.1"/>
</dbReference>
<dbReference type="AlphaFoldDB" id="A0A1H4JB63"/>
<organism evidence="1 2">
    <name type="scientific">Nitratireductor aquibiodomus</name>
    <dbReference type="NCBI Taxonomy" id="204799"/>
    <lineage>
        <taxon>Bacteria</taxon>
        <taxon>Pseudomonadati</taxon>
        <taxon>Pseudomonadota</taxon>
        <taxon>Alphaproteobacteria</taxon>
        <taxon>Hyphomicrobiales</taxon>
        <taxon>Phyllobacteriaceae</taxon>
        <taxon>Nitratireductor</taxon>
    </lineage>
</organism>
<reference evidence="2" key="1">
    <citation type="submission" date="2016-10" db="EMBL/GenBank/DDBJ databases">
        <authorList>
            <person name="Varghese N."/>
            <person name="Submissions S."/>
        </authorList>
    </citation>
    <scope>NUCLEOTIDE SEQUENCE [LARGE SCALE GENOMIC DNA]</scope>
    <source>
        <strain evidence="2">ES.061</strain>
    </source>
</reference>
<evidence type="ECO:0000313" key="2">
    <source>
        <dbReference type="Proteomes" id="UP000199064"/>
    </source>
</evidence>
<keyword evidence="2" id="KW-1185">Reference proteome</keyword>
<sequence>MTVTIPWKIAAAQSGRRAADKLFEHDGRPSDARVKTVLQSICTGLAELMVEHGEEDAAIDVAAAAMADAFLERIVILETARILD</sequence>
<name>A0A1H4JB63_9HYPH</name>
<accession>A0A1H4JB63</accession>
<protein>
    <submittedName>
        <fullName evidence="1">Uncharacterized protein</fullName>
    </submittedName>
</protein>
<dbReference type="EMBL" id="FNSL01000001">
    <property type="protein sequence ID" value="SEB43554.1"/>
    <property type="molecule type" value="Genomic_DNA"/>
</dbReference>
<evidence type="ECO:0000313" key="1">
    <source>
        <dbReference type="EMBL" id="SEB43554.1"/>
    </source>
</evidence>
<proteinExistence type="predicted"/>
<gene>
    <name evidence="1" type="ORF">SAMN05216452_1204</name>
</gene>
<dbReference type="Proteomes" id="UP000199064">
    <property type="component" value="Unassembled WGS sequence"/>
</dbReference>